<dbReference type="PANTHER" id="PTHR12112:SF39">
    <property type="entry name" value="EG:152A3.5 PROTEIN (FBGN0003116_PN PROTEIN)"/>
    <property type="match status" value="1"/>
</dbReference>
<name>A0A8E2JYQ4_9PEZI</name>
<feature type="domain" description="DHHA2" evidence="5">
    <location>
        <begin position="268"/>
        <end position="432"/>
    </location>
</feature>
<dbReference type="GO" id="GO:0046872">
    <property type="term" value="F:metal ion binding"/>
    <property type="evidence" value="ECO:0007669"/>
    <property type="project" value="UniProtKB-KW"/>
</dbReference>
<evidence type="ECO:0000256" key="1">
    <source>
        <dbReference type="ARBA" id="ARBA00001936"/>
    </source>
</evidence>
<dbReference type="Gene3D" id="3.10.310.20">
    <property type="entry name" value="DHHA2 domain"/>
    <property type="match status" value="1"/>
</dbReference>
<dbReference type="OrthoDB" id="374045at2759"/>
<dbReference type="GO" id="GO:0005737">
    <property type="term" value="C:cytoplasm"/>
    <property type="evidence" value="ECO:0007669"/>
    <property type="project" value="InterPro"/>
</dbReference>
<keyword evidence="4" id="KW-0464">Manganese</keyword>
<keyword evidence="3" id="KW-0378">Hydrolase</keyword>
<dbReference type="InterPro" id="IPR038222">
    <property type="entry name" value="DHHA2_dom_sf"/>
</dbReference>
<dbReference type="Pfam" id="PF02833">
    <property type="entry name" value="DHHA2"/>
    <property type="match status" value="1"/>
</dbReference>
<evidence type="ECO:0000259" key="5">
    <source>
        <dbReference type="SMART" id="SM01131"/>
    </source>
</evidence>
<gene>
    <name evidence="6" type="ORF">AOQ84DRAFT_281231</name>
</gene>
<dbReference type="GO" id="GO:0004309">
    <property type="term" value="F:exopolyphosphatase activity"/>
    <property type="evidence" value="ECO:0007669"/>
    <property type="project" value="TreeGrafter"/>
</dbReference>
<evidence type="ECO:0000256" key="2">
    <source>
        <dbReference type="ARBA" id="ARBA00022723"/>
    </source>
</evidence>
<dbReference type="InterPro" id="IPR004097">
    <property type="entry name" value="DHHA2"/>
</dbReference>
<dbReference type="Gene3D" id="3.90.1640.10">
    <property type="entry name" value="inorganic pyrophosphatase (n-terminal core)"/>
    <property type="match status" value="1"/>
</dbReference>
<dbReference type="PANTHER" id="PTHR12112">
    <property type="entry name" value="BNIP - RELATED"/>
    <property type="match status" value="1"/>
</dbReference>
<sequence>MAVPRNSLRNFLVLAKNTIQNAINQSQKITFVIGNESADLDSFTSSLIYAYVRSGIPTPHAFTPLYVPVTNIPFSGIQLRPEFLALLPRANIEPRHLITLDDLPDLSDIKSKLRPENTKWILVDHNSLQGALGSIYSDRVGGVIDHHDEENKVPKDTGSEPRIITKSGSCTSLVTEYCRETWDALSDSVMSSGAAHRQGDDLVDDSTMATLWDAQVAQLGLASILIDTTNLQAKEKTTEHDIKAVEYLEAKVMACPQVSAQYDRSKFFAEIDAARKDIGGLRLHDILRKDYKEWTERGMKLGISSVVKPICFLQEKAQREANGRDADESFLPAIREFSEDRDLAIYALMATSTSLEGKFQRELLIWAFTADAVCAAKKFLSDAGGELGLEDWHGSDGRPRGKQSETDWMRIWWQRNVEHSRKRVAPLIREAMS</sequence>
<dbReference type="SMART" id="SM01131">
    <property type="entry name" value="DHHA2"/>
    <property type="match status" value="1"/>
</dbReference>
<accession>A0A8E2JYQ4</accession>
<dbReference type="AlphaFoldDB" id="A0A8E2JYQ4"/>
<evidence type="ECO:0000256" key="4">
    <source>
        <dbReference type="ARBA" id="ARBA00023211"/>
    </source>
</evidence>
<evidence type="ECO:0000313" key="6">
    <source>
        <dbReference type="EMBL" id="OCL14373.1"/>
    </source>
</evidence>
<dbReference type="EMBL" id="KV748582">
    <property type="protein sequence ID" value="OCL14373.1"/>
    <property type="molecule type" value="Genomic_DNA"/>
</dbReference>
<dbReference type="InterPro" id="IPR038763">
    <property type="entry name" value="DHH_sf"/>
</dbReference>
<protein>
    <submittedName>
        <fullName evidence="6">Exopolyphosphatase-like protein</fullName>
    </submittedName>
</protein>
<organism evidence="6 7">
    <name type="scientific">Glonium stellatum</name>
    <dbReference type="NCBI Taxonomy" id="574774"/>
    <lineage>
        <taxon>Eukaryota</taxon>
        <taxon>Fungi</taxon>
        <taxon>Dikarya</taxon>
        <taxon>Ascomycota</taxon>
        <taxon>Pezizomycotina</taxon>
        <taxon>Dothideomycetes</taxon>
        <taxon>Pleosporomycetidae</taxon>
        <taxon>Gloniales</taxon>
        <taxon>Gloniaceae</taxon>
        <taxon>Glonium</taxon>
    </lineage>
</organism>
<evidence type="ECO:0000313" key="7">
    <source>
        <dbReference type="Proteomes" id="UP000250140"/>
    </source>
</evidence>
<reference evidence="6 7" key="1">
    <citation type="journal article" date="2016" name="Nat. Commun.">
        <title>Ectomycorrhizal ecology is imprinted in the genome of the dominant symbiotic fungus Cenococcum geophilum.</title>
        <authorList>
            <consortium name="DOE Joint Genome Institute"/>
            <person name="Peter M."/>
            <person name="Kohler A."/>
            <person name="Ohm R.A."/>
            <person name="Kuo A."/>
            <person name="Krutzmann J."/>
            <person name="Morin E."/>
            <person name="Arend M."/>
            <person name="Barry K.W."/>
            <person name="Binder M."/>
            <person name="Choi C."/>
            <person name="Clum A."/>
            <person name="Copeland A."/>
            <person name="Grisel N."/>
            <person name="Haridas S."/>
            <person name="Kipfer T."/>
            <person name="LaButti K."/>
            <person name="Lindquist E."/>
            <person name="Lipzen A."/>
            <person name="Maire R."/>
            <person name="Meier B."/>
            <person name="Mihaltcheva S."/>
            <person name="Molinier V."/>
            <person name="Murat C."/>
            <person name="Poggeler S."/>
            <person name="Quandt C.A."/>
            <person name="Sperisen C."/>
            <person name="Tritt A."/>
            <person name="Tisserant E."/>
            <person name="Crous P.W."/>
            <person name="Henrissat B."/>
            <person name="Nehls U."/>
            <person name="Egli S."/>
            <person name="Spatafora J.W."/>
            <person name="Grigoriev I.V."/>
            <person name="Martin F.M."/>
        </authorList>
    </citation>
    <scope>NUCLEOTIDE SEQUENCE [LARGE SCALE GENOMIC DNA]</scope>
    <source>
        <strain evidence="6 7">CBS 207.34</strain>
    </source>
</reference>
<proteinExistence type="predicted"/>
<dbReference type="SUPFAM" id="SSF64182">
    <property type="entry name" value="DHH phosphoesterases"/>
    <property type="match status" value="1"/>
</dbReference>
<dbReference type="Proteomes" id="UP000250140">
    <property type="component" value="Unassembled WGS sequence"/>
</dbReference>
<keyword evidence="7" id="KW-1185">Reference proteome</keyword>
<dbReference type="InterPro" id="IPR001667">
    <property type="entry name" value="DDH_dom"/>
</dbReference>
<comment type="cofactor">
    <cofactor evidence="1">
        <name>Mn(2+)</name>
        <dbReference type="ChEBI" id="CHEBI:29035"/>
    </cofactor>
</comment>
<dbReference type="Pfam" id="PF01368">
    <property type="entry name" value="DHH"/>
    <property type="match status" value="1"/>
</dbReference>
<evidence type="ECO:0000256" key="3">
    <source>
        <dbReference type="ARBA" id="ARBA00022801"/>
    </source>
</evidence>
<keyword evidence="2" id="KW-0479">Metal-binding</keyword>